<name>A0A9P6F525_9FUNG</name>
<organism evidence="1 2">
    <name type="scientific">Lunasporangiospora selenospora</name>
    <dbReference type="NCBI Taxonomy" id="979761"/>
    <lineage>
        <taxon>Eukaryota</taxon>
        <taxon>Fungi</taxon>
        <taxon>Fungi incertae sedis</taxon>
        <taxon>Mucoromycota</taxon>
        <taxon>Mortierellomycotina</taxon>
        <taxon>Mortierellomycetes</taxon>
        <taxon>Mortierellales</taxon>
        <taxon>Mortierellaceae</taxon>
        <taxon>Lunasporangiospora</taxon>
    </lineage>
</organism>
<keyword evidence="2" id="KW-1185">Reference proteome</keyword>
<reference evidence="1" key="1">
    <citation type="journal article" date="2020" name="Fungal Divers.">
        <title>Resolving the Mortierellaceae phylogeny through synthesis of multi-gene phylogenetics and phylogenomics.</title>
        <authorList>
            <person name="Vandepol N."/>
            <person name="Liber J."/>
            <person name="Desiro A."/>
            <person name="Na H."/>
            <person name="Kennedy M."/>
            <person name="Barry K."/>
            <person name="Grigoriev I.V."/>
            <person name="Miller A.N."/>
            <person name="O'Donnell K."/>
            <person name="Stajich J.E."/>
            <person name="Bonito G."/>
        </authorList>
    </citation>
    <scope>NUCLEOTIDE SEQUENCE</scope>
    <source>
        <strain evidence="1">KOD1015</strain>
    </source>
</reference>
<proteinExistence type="predicted"/>
<evidence type="ECO:0000313" key="2">
    <source>
        <dbReference type="Proteomes" id="UP000780801"/>
    </source>
</evidence>
<dbReference type="AlphaFoldDB" id="A0A9P6F525"/>
<gene>
    <name evidence="1" type="ORF">BGW38_009789</name>
</gene>
<sequence length="120" mass="12996">MSSPSAVSVVSGAMTLFSAYNTYAYNDHIGGHEFIDRIELPGCRRVLYAILEPDSQKRLTIDQIIGDEWVASICHCTDVLAKQGLQAAMVHGPGASASKYMLTASGQVHHSHFKPKHVGV</sequence>
<comment type="caution">
    <text evidence="1">The sequence shown here is derived from an EMBL/GenBank/DDBJ whole genome shotgun (WGS) entry which is preliminary data.</text>
</comment>
<dbReference type="OrthoDB" id="6513151at2759"/>
<protein>
    <submittedName>
        <fullName evidence="1">Uncharacterized protein</fullName>
    </submittedName>
</protein>
<dbReference type="Proteomes" id="UP000780801">
    <property type="component" value="Unassembled WGS sequence"/>
</dbReference>
<dbReference type="EMBL" id="JAABOA010007420">
    <property type="protein sequence ID" value="KAF9542497.1"/>
    <property type="molecule type" value="Genomic_DNA"/>
</dbReference>
<accession>A0A9P6F525</accession>
<evidence type="ECO:0000313" key="1">
    <source>
        <dbReference type="EMBL" id="KAF9542497.1"/>
    </source>
</evidence>